<dbReference type="EMBL" id="LAZR01014780">
    <property type="protein sequence ID" value="KKM15977.1"/>
    <property type="molecule type" value="Genomic_DNA"/>
</dbReference>
<organism evidence="1">
    <name type="scientific">marine sediment metagenome</name>
    <dbReference type="NCBI Taxonomy" id="412755"/>
    <lineage>
        <taxon>unclassified sequences</taxon>
        <taxon>metagenomes</taxon>
        <taxon>ecological metagenomes</taxon>
    </lineage>
</organism>
<reference evidence="1" key="1">
    <citation type="journal article" date="2015" name="Nature">
        <title>Complex archaea that bridge the gap between prokaryotes and eukaryotes.</title>
        <authorList>
            <person name="Spang A."/>
            <person name="Saw J.H."/>
            <person name="Jorgensen S.L."/>
            <person name="Zaremba-Niedzwiedzka K."/>
            <person name="Martijn J."/>
            <person name="Lind A.E."/>
            <person name="van Eijk R."/>
            <person name="Schleper C."/>
            <person name="Guy L."/>
            <person name="Ettema T.J."/>
        </authorList>
    </citation>
    <scope>NUCLEOTIDE SEQUENCE</scope>
</reference>
<proteinExistence type="predicted"/>
<protein>
    <submittedName>
        <fullName evidence="1">Uncharacterized protein</fullName>
    </submittedName>
</protein>
<dbReference type="AlphaFoldDB" id="A0A0F9HLC1"/>
<name>A0A0F9HLC1_9ZZZZ</name>
<accession>A0A0F9HLC1</accession>
<gene>
    <name evidence="1" type="ORF">LCGC14_1690500</name>
</gene>
<comment type="caution">
    <text evidence="1">The sequence shown here is derived from an EMBL/GenBank/DDBJ whole genome shotgun (WGS) entry which is preliminary data.</text>
</comment>
<evidence type="ECO:0000313" key="1">
    <source>
        <dbReference type="EMBL" id="KKM15977.1"/>
    </source>
</evidence>
<sequence length="33" mass="3855">MTIITLCVCAFFLWLGYELYTHDPEDEIAYLNG</sequence>